<protein>
    <submittedName>
        <fullName evidence="1">Uncharacterized protein</fullName>
    </submittedName>
</protein>
<organism evidence="1 2">
    <name type="scientific">Cotesia glomerata</name>
    <name type="common">Lepidopteran parasitic wasp</name>
    <name type="synonym">Apanteles glomeratus</name>
    <dbReference type="NCBI Taxonomy" id="32391"/>
    <lineage>
        <taxon>Eukaryota</taxon>
        <taxon>Metazoa</taxon>
        <taxon>Ecdysozoa</taxon>
        <taxon>Arthropoda</taxon>
        <taxon>Hexapoda</taxon>
        <taxon>Insecta</taxon>
        <taxon>Pterygota</taxon>
        <taxon>Neoptera</taxon>
        <taxon>Endopterygota</taxon>
        <taxon>Hymenoptera</taxon>
        <taxon>Apocrita</taxon>
        <taxon>Ichneumonoidea</taxon>
        <taxon>Braconidae</taxon>
        <taxon>Microgastrinae</taxon>
        <taxon>Cotesia</taxon>
    </lineage>
</organism>
<proteinExistence type="predicted"/>
<dbReference type="Proteomes" id="UP000826195">
    <property type="component" value="Unassembled WGS sequence"/>
</dbReference>
<sequence length="113" mass="12206">MRNKGIGGKGRSIRLWARSLELESARVVMFLSSDIKGLAMKRTSLCVMPGNAIRELDRSAFGGVVRGVMDDHPASSSCLILRLLLLGFFTISLPSKVSTCEITDPSNPPDATL</sequence>
<evidence type="ECO:0000313" key="1">
    <source>
        <dbReference type="EMBL" id="KAH0539656.1"/>
    </source>
</evidence>
<reference evidence="1 2" key="1">
    <citation type="journal article" date="2021" name="J. Hered.">
        <title>A chromosome-level genome assembly of the parasitoid wasp, Cotesia glomerata (Hymenoptera: Braconidae).</title>
        <authorList>
            <person name="Pinto B.J."/>
            <person name="Weis J.J."/>
            <person name="Gamble T."/>
            <person name="Ode P.J."/>
            <person name="Paul R."/>
            <person name="Zaspel J.M."/>
        </authorList>
    </citation>
    <scope>NUCLEOTIDE SEQUENCE [LARGE SCALE GENOMIC DNA]</scope>
    <source>
        <strain evidence="1">CgM1</strain>
    </source>
</reference>
<gene>
    <name evidence="1" type="ORF">KQX54_007000</name>
</gene>
<name>A0AAV7HHR9_COTGL</name>
<keyword evidence="2" id="KW-1185">Reference proteome</keyword>
<dbReference type="AlphaFoldDB" id="A0AAV7HHR9"/>
<comment type="caution">
    <text evidence="1">The sequence shown here is derived from an EMBL/GenBank/DDBJ whole genome shotgun (WGS) entry which is preliminary data.</text>
</comment>
<evidence type="ECO:0000313" key="2">
    <source>
        <dbReference type="Proteomes" id="UP000826195"/>
    </source>
</evidence>
<dbReference type="EMBL" id="JAHXZJ010002609">
    <property type="protein sequence ID" value="KAH0539656.1"/>
    <property type="molecule type" value="Genomic_DNA"/>
</dbReference>
<accession>A0AAV7HHR9</accession>